<evidence type="ECO:0000313" key="1">
    <source>
        <dbReference type="EMBL" id="AVZ71019.1"/>
    </source>
</evidence>
<dbReference type="AlphaFoldDB" id="A0A2R4SVX3"/>
<dbReference type="OrthoDB" id="10008782at2"/>
<dbReference type="EMBL" id="CP026304">
    <property type="protein sequence ID" value="AVZ71019.1"/>
    <property type="molecule type" value="Genomic_DNA"/>
</dbReference>
<keyword evidence="2" id="KW-1185">Reference proteome</keyword>
<dbReference type="GeneID" id="55653845"/>
<evidence type="ECO:0000313" key="2">
    <source>
        <dbReference type="Proteomes" id="UP000244201"/>
    </source>
</evidence>
<dbReference type="Proteomes" id="UP000244201">
    <property type="component" value="Chromosome"/>
</dbReference>
<protein>
    <submittedName>
        <fullName evidence="1">Uncharacterized protein</fullName>
    </submittedName>
</protein>
<sequence length="193" mass="21278">MGSLGSRVSRRHQSQERLRLHYAPAIDQLRNLDLPDLPSDPQQAAAALAAFAATLPSHLALRTVNSRDLIADWETYASRVRADTEAVERLRVKLDAQDNRRGAVHVSTPIEPAAPKEKPGDLPLAKKTADELFAYLLAEADEWEAGTADQVHGRNDPDALDYLLTHGPLRDHETKTLVTAIRLLDPDRFGPAT</sequence>
<dbReference type="RefSeq" id="WP_108146714.1">
    <property type="nucleotide sequence ID" value="NZ_CP026304.1"/>
</dbReference>
<proteinExistence type="predicted"/>
<accession>A0A2R4SVX3</accession>
<organism evidence="1 2">
    <name type="scientific">Streptomyces lunaelactis</name>
    <dbReference type="NCBI Taxonomy" id="1535768"/>
    <lineage>
        <taxon>Bacteria</taxon>
        <taxon>Bacillati</taxon>
        <taxon>Actinomycetota</taxon>
        <taxon>Actinomycetes</taxon>
        <taxon>Kitasatosporales</taxon>
        <taxon>Streptomycetaceae</taxon>
        <taxon>Streptomyces</taxon>
    </lineage>
</organism>
<name>A0A2R4SVX3_9ACTN</name>
<gene>
    <name evidence="1" type="ORF">SLUN_00860</name>
</gene>
<reference evidence="1 2" key="1">
    <citation type="submission" date="2018-01" db="EMBL/GenBank/DDBJ databases">
        <title>Complete genome sequence of Streptomyces lunaelactis MM109T, a Ferroverdin A producer isolated from cave moonmilk deposits.</title>
        <authorList>
            <person name="Naome A."/>
            <person name="Martinet L."/>
            <person name="Maciejewska M."/>
            <person name="Anderssen S."/>
            <person name="Adam D."/>
            <person name="Tenconi E."/>
            <person name="Deflandre B."/>
            <person name="Arguelles-Arias A."/>
            <person name="Calusinska M."/>
            <person name="Copieters W."/>
            <person name="Karim L."/>
            <person name="Hanikenne M."/>
            <person name="Baurain D."/>
            <person name="van Wezel G."/>
            <person name="Smargiasso N."/>
            <person name="de Pauw E."/>
            <person name="Delfosse P."/>
            <person name="Rigali S."/>
        </authorList>
    </citation>
    <scope>NUCLEOTIDE SEQUENCE [LARGE SCALE GENOMIC DNA]</scope>
    <source>
        <strain evidence="1 2">MM109</strain>
    </source>
</reference>
<dbReference type="KEGG" id="slk:SLUN_00860"/>